<feature type="binding site" evidence="9">
    <location>
        <position position="260"/>
    </location>
    <ligand>
        <name>O2</name>
        <dbReference type="ChEBI" id="CHEBI:15379"/>
    </ligand>
</feature>
<name>A0A161HMG7_9ASCO</name>
<feature type="binding site" evidence="9">
    <location>
        <position position="58"/>
    </location>
    <ligand>
        <name>urate</name>
        <dbReference type="ChEBI" id="CHEBI:17775"/>
    </ligand>
</feature>
<protein>
    <recommendedName>
        <fullName evidence="7 10">Uricase</fullName>
        <ecNumber evidence="7 10">1.7.3.3</ecNumber>
    </recommendedName>
    <alternativeName>
        <fullName evidence="7">Urate oxidase</fullName>
    </alternativeName>
</protein>
<feature type="binding site" evidence="9">
    <location>
        <position position="260"/>
    </location>
    <ligand>
        <name>5-hydroxyisourate</name>
        <dbReference type="ChEBI" id="CHEBI:18072"/>
    </ligand>
</feature>
<feature type="binding site" evidence="9">
    <location>
        <position position="178"/>
    </location>
    <ligand>
        <name>5-hydroxyisourate</name>
        <dbReference type="ChEBI" id="CHEBI:18072"/>
    </ligand>
</feature>
<dbReference type="GO" id="GO:0019628">
    <property type="term" value="P:urate catabolic process"/>
    <property type="evidence" value="ECO:0007669"/>
    <property type="project" value="UniProtKB-UniPathway"/>
</dbReference>
<dbReference type="UniPathway" id="UPA00394">
    <property type="reaction ID" value="UER00650"/>
</dbReference>
<feature type="binding site" evidence="9">
    <location>
        <position position="260"/>
    </location>
    <ligand>
        <name>urate</name>
        <dbReference type="ChEBI" id="CHEBI:17775"/>
    </ligand>
</feature>
<feature type="binding site" evidence="9">
    <location>
        <position position="161"/>
    </location>
    <ligand>
        <name>urate</name>
        <dbReference type="ChEBI" id="CHEBI:17775"/>
    </ligand>
</feature>
<dbReference type="GeneID" id="30034443"/>
<keyword evidence="4 7" id="KW-0659">Purine metabolism</keyword>
<feature type="binding site" evidence="9">
    <location>
        <position position="234"/>
    </location>
    <ligand>
        <name>5-hydroxyisourate</name>
        <dbReference type="ChEBI" id="CHEBI:18072"/>
    </ligand>
</feature>
<dbReference type="Pfam" id="PF01014">
    <property type="entry name" value="Uricase"/>
    <property type="match status" value="2"/>
</dbReference>
<dbReference type="AlphaFoldDB" id="A0A161HMG7"/>
<keyword evidence="5 7" id="KW-0560">Oxidoreductase</keyword>
<comment type="pathway">
    <text evidence="2 7">Purine metabolism; urate degradation; (S)-allantoin from urate: step 1/3.</text>
</comment>
<dbReference type="RefSeq" id="XP_018737384.1">
    <property type="nucleotide sequence ID" value="XM_018879471.1"/>
</dbReference>
<dbReference type="GO" id="GO:0004846">
    <property type="term" value="F:urate oxidase activity"/>
    <property type="evidence" value="ECO:0007669"/>
    <property type="project" value="UniProtKB-EC"/>
</dbReference>
<evidence type="ECO:0000256" key="7">
    <source>
        <dbReference type="PIRNR" id="PIRNR000241"/>
    </source>
</evidence>
<dbReference type="NCBIfam" id="TIGR03383">
    <property type="entry name" value="urate_oxi"/>
    <property type="match status" value="1"/>
</dbReference>
<dbReference type="PIRSF" id="PIRSF000241">
    <property type="entry name" value="Urate_oxidase"/>
    <property type="match status" value="1"/>
</dbReference>
<evidence type="ECO:0000256" key="4">
    <source>
        <dbReference type="ARBA" id="ARBA00022631"/>
    </source>
</evidence>
<dbReference type="EMBL" id="CP014503">
    <property type="protein sequence ID" value="ANB14907.1"/>
    <property type="molecule type" value="Genomic_DNA"/>
</dbReference>
<proteinExistence type="inferred from homology"/>
<comment type="subcellular location">
    <subcellularLocation>
        <location evidence="1 7">Peroxisome</location>
    </subcellularLocation>
</comment>
<dbReference type="PANTHER" id="PTHR42874">
    <property type="entry name" value="URICASE"/>
    <property type="match status" value="1"/>
</dbReference>
<keyword evidence="12" id="KW-1185">Reference proteome</keyword>
<dbReference type="SUPFAM" id="SSF55620">
    <property type="entry name" value="Tetrahydrobiopterin biosynthesis enzymes-like"/>
    <property type="match status" value="2"/>
</dbReference>
<organism evidence="11 12">
    <name type="scientific">Sugiyamaella lignohabitans</name>
    <dbReference type="NCBI Taxonomy" id="796027"/>
    <lineage>
        <taxon>Eukaryota</taxon>
        <taxon>Fungi</taxon>
        <taxon>Dikarya</taxon>
        <taxon>Ascomycota</taxon>
        <taxon>Saccharomycotina</taxon>
        <taxon>Dipodascomycetes</taxon>
        <taxon>Dipodascales</taxon>
        <taxon>Trichomonascaceae</taxon>
        <taxon>Sugiyamaella</taxon>
    </lineage>
</organism>
<accession>A0A161HMG7</accession>
<keyword evidence="6 7" id="KW-0576">Peroxisome</keyword>
<feature type="active site" description="Charge relay system" evidence="8">
    <location>
        <position position="57"/>
    </location>
</feature>
<evidence type="ECO:0000256" key="9">
    <source>
        <dbReference type="PIRSR" id="PIRSR000241-2"/>
    </source>
</evidence>
<dbReference type="KEGG" id="slb:AWJ20_2522"/>
<comment type="catalytic activity">
    <reaction evidence="7 10">
        <text>urate + O2 + H2O = 5-hydroxyisourate + H2O2</text>
        <dbReference type="Rhea" id="RHEA:21368"/>
        <dbReference type="ChEBI" id="CHEBI:15377"/>
        <dbReference type="ChEBI" id="CHEBI:15379"/>
        <dbReference type="ChEBI" id="CHEBI:16240"/>
        <dbReference type="ChEBI" id="CHEBI:17775"/>
        <dbReference type="ChEBI" id="CHEBI:18072"/>
        <dbReference type="EC" id="1.7.3.3"/>
    </reaction>
</comment>
<gene>
    <name evidence="11" type="ORF">AWJ20_2522</name>
</gene>
<dbReference type="InterPro" id="IPR002042">
    <property type="entry name" value="Uricase"/>
</dbReference>
<dbReference type="PRINTS" id="PR00093">
    <property type="entry name" value="URICASE"/>
</dbReference>
<comment type="similarity">
    <text evidence="3 7 10">Belongs to the uricase family.</text>
</comment>
<evidence type="ECO:0000256" key="3">
    <source>
        <dbReference type="ARBA" id="ARBA00009760"/>
    </source>
</evidence>
<evidence type="ECO:0000256" key="1">
    <source>
        <dbReference type="ARBA" id="ARBA00004275"/>
    </source>
</evidence>
<feature type="binding site" evidence="9">
    <location>
        <position position="57"/>
    </location>
    <ligand>
        <name>O2</name>
        <dbReference type="ChEBI" id="CHEBI:15379"/>
    </ligand>
</feature>
<comment type="function">
    <text evidence="7 10">Catalyzes the oxidation of uric acid to 5-hydroxyisourate, which is further processed to form (S)-allantoin.</text>
</comment>
<evidence type="ECO:0000256" key="6">
    <source>
        <dbReference type="ARBA" id="ARBA00023140"/>
    </source>
</evidence>
<dbReference type="FunFam" id="3.10.270.10:FF:000001">
    <property type="entry name" value="Uricase"/>
    <property type="match status" value="1"/>
</dbReference>
<feature type="binding site" evidence="9">
    <location>
        <position position="178"/>
    </location>
    <ligand>
        <name>urate</name>
        <dbReference type="ChEBI" id="CHEBI:17775"/>
    </ligand>
</feature>
<dbReference type="PROSITE" id="PS00366">
    <property type="entry name" value="URICASE"/>
    <property type="match status" value="1"/>
</dbReference>
<dbReference type="Gene3D" id="3.10.270.10">
    <property type="entry name" value="Urate Oxidase"/>
    <property type="match status" value="1"/>
</dbReference>
<dbReference type="PANTHER" id="PTHR42874:SF1">
    <property type="entry name" value="URICASE"/>
    <property type="match status" value="1"/>
</dbReference>
<dbReference type="OrthoDB" id="9992118at2759"/>
<feature type="active site" description="Charge relay system" evidence="8">
    <location>
        <position position="9"/>
    </location>
</feature>
<evidence type="ECO:0000256" key="2">
    <source>
        <dbReference type="ARBA" id="ARBA00004831"/>
    </source>
</evidence>
<evidence type="ECO:0000256" key="8">
    <source>
        <dbReference type="PIRSR" id="PIRSR000241-1"/>
    </source>
</evidence>
<evidence type="ECO:0000313" key="12">
    <source>
        <dbReference type="Proteomes" id="UP000189580"/>
    </source>
</evidence>
<sequence length="305" mass="34081">MLTQAIYGKDNVRVLKVKKNPQNPNYQDVIELRVCVLLEGDIDESYTKADNASIVPTDTVKNTIHILAKQTEVWPIELFGATLTNHFVTKYSHIHAAHASITQYRWTRYEVDGKLHPHSFIQDGAETRVVHVVKRDTAGSAFSINSGIKGLTVLKSTGSMFYGYNKDDFTTLKETTDRILSTDVDASWLWAAKTVPTLAAVEKLASSGVFDDAYTKARAITLRTFALENSASVQATMYNMANQILAATTHVESVHYELPNKHYFNIDLSWHHGLKNLGKDAEVYAPQSDPNGFIKCTVDRTKSKL</sequence>
<dbReference type="InterPro" id="IPR019842">
    <property type="entry name" value="Uricase_CS"/>
</dbReference>
<dbReference type="GO" id="GO:0006145">
    <property type="term" value="P:purine nucleobase catabolic process"/>
    <property type="evidence" value="ECO:0007669"/>
    <property type="project" value="TreeGrafter"/>
</dbReference>
<evidence type="ECO:0000313" key="11">
    <source>
        <dbReference type="EMBL" id="ANB14907.1"/>
    </source>
</evidence>
<dbReference type="GO" id="GO:0005777">
    <property type="term" value="C:peroxisome"/>
    <property type="evidence" value="ECO:0007669"/>
    <property type="project" value="UniProtKB-SubCell"/>
</dbReference>
<feature type="active site" description="Charge relay system" evidence="8">
    <location>
        <position position="262"/>
    </location>
</feature>
<dbReference type="Proteomes" id="UP000189580">
    <property type="component" value="Chromosome b"/>
</dbReference>
<feature type="binding site" evidence="9">
    <location>
        <position position="57"/>
    </location>
    <ligand>
        <name>5-hydroxyisourate</name>
        <dbReference type="ChEBI" id="CHEBI:18072"/>
    </ligand>
</feature>
<feature type="binding site" evidence="9">
    <location>
        <position position="57"/>
    </location>
    <ligand>
        <name>urate</name>
        <dbReference type="ChEBI" id="CHEBI:17775"/>
    </ligand>
</feature>
<dbReference type="EC" id="1.7.3.3" evidence="7 10"/>
<feature type="binding site" evidence="9">
    <location>
        <position position="161"/>
    </location>
    <ligand>
        <name>5-hydroxyisourate</name>
        <dbReference type="ChEBI" id="CHEBI:18072"/>
    </ligand>
</feature>
<evidence type="ECO:0000256" key="5">
    <source>
        <dbReference type="ARBA" id="ARBA00023002"/>
    </source>
</evidence>
<evidence type="ECO:0000256" key="10">
    <source>
        <dbReference type="RuleBase" id="RU004455"/>
    </source>
</evidence>
<feature type="binding site" evidence="9">
    <location>
        <position position="234"/>
    </location>
    <ligand>
        <name>urate</name>
        <dbReference type="ChEBI" id="CHEBI:17775"/>
    </ligand>
</feature>
<feature type="binding site" evidence="9">
    <location>
        <position position="233"/>
    </location>
    <ligand>
        <name>5-hydroxyisourate</name>
        <dbReference type="ChEBI" id="CHEBI:18072"/>
    </ligand>
</feature>
<reference evidence="11 12" key="1">
    <citation type="submission" date="2016-02" db="EMBL/GenBank/DDBJ databases">
        <title>Complete genome sequence and transcriptome regulation of the pentose utilising yeast Sugiyamaella lignohabitans.</title>
        <authorList>
            <person name="Bellasio M."/>
            <person name="Peymann A."/>
            <person name="Valli M."/>
            <person name="Sipitzky M."/>
            <person name="Graf A."/>
            <person name="Sauer M."/>
            <person name="Marx H."/>
            <person name="Mattanovich D."/>
        </authorList>
    </citation>
    <scope>NUCLEOTIDE SEQUENCE [LARGE SCALE GENOMIC DNA]</scope>
    <source>
        <strain evidence="11 12">CBS 10342</strain>
    </source>
</reference>
<feature type="binding site" evidence="9">
    <location>
        <position position="233"/>
    </location>
    <ligand>
        <name>urate</name>
        <dbReference type="ChEBI" id="CHEBI:17775"/>
    </ligand>
</feature>